<dbReference type="RefSeq" id="WP_091036338.1">
    <property type="nucleotide sequence ID" value="NZ_FNAD01000008.1"/>
</dbReference>
<dbReference type="OrthoDB" id="5189512at2"/>
<dbReference type="EMBL" id="FNAD01000008">
    <property type="protein sequence ID" value="SDD84586.1"/>
    <property type="molecule type" value="Genomic_DNA"/>
</dbReference>
<organism evidence="1 2">
    <name type="scientific">Glycomyces harbinensis</name>
    <dbReference type="NCBI Taxonomy" id="58114"/>
    <lineage>
        <taxon>Bacteria</taxon>
        <taxon>Bacillati</taxon>
        <taxon>Actinomycetota</taxon>
        <taxon>Actinomycetes</taxon>
        <taxon>Glycomycetales</taxon>
        <taxon>Glycomycetaceae</taxon>
        <taxon>Glycomyces</taxon>
    </lineage>
</organism>
<dbReference type="Pfam" id="PF02575">
    <property type="entry name" value="YbaB_DNA_bd"/>
    <property type="match status" value="1"/>
</dbReference>
<reference evidence="2" key="1">
    <citation type="submission" date="2016-10" db="EMBL/GenBank/DDBJ databases">
        <authorList>
            <person name="Varghese N."/>
            <person name="Submissions S."/>
        </authorList>
    </citation>
    <scope>NUCLEOTIDE SEQUENCE [LARGE SCALE GENOMIC DNA]</scope>
    <source>
        <strain evidence="2">CGMCC 4.3516</strain>
    </source>
</reference>
<name>A0A1G6Y4T6_9ACTN</name>
<evidence type="ECO:0000313" key="1">
    <source>
        <dbReference type="EMBL" id="SDD84586.1"/>
    </source>
</evidence>
<dbReference type="InterPro" id="IPR004401">
    <property type="entry name" value="YbaB/EbfC"/>
</dbReference>
<proteinExistence type="predicted"/>
<dbReference type="Gene3D" id="3.30.1310.10">
    <property type="entry name" value="Nucleoid-associated protein YbaB-like domain"/>
    <property type="match status" value="1"/>
</dbReference>
<dbReference type="InterPro" id="IPR036894">
    <property type="entry name" value="YbaB-like_sf"/>
</dbReference>
<accession>A0A1G6Y4T6</accession>
<evidence type="ECO:0000313" key="2">
    <source>
        <dbReference type="Proteomes" id="UP000198949"/>
    </source>
</evidence>
<dbReference type="AlphaFoldDB" id="A0A1G6Y4T6"/>
<keyword evidence="2" id="KW-1185">Reference proteome</keyword>
<keyword evidence="1" id="KW-0238">DNA-binding</keyword>
<gene>
    <name evidence="1" type="ORF">SAMN05216270_10896</name>
</gene>
<protein>
    <submittedName>
        <fullName evidence="1">Conserved DNA-binding protein YbaB</fullName>
    </submittedName>
</protein>
<dbReference type="SUPFAM" id="SSF82607">
    <property type="entry name" value="YbaB-like"/>
    <property type="match status" value="1"/>
</dbReference>
<dbReference type="STRING" id="58114.SAMN05216270_10896"/>
<sequence>MTGDPTADMQRQAAEIQRLAVEAEGEAVSEDGAVRVVAGAAGNLKVLDLRLNAFQLSGYELGELIVETIQAADRKVAAELSEAMTRVMGTATPADFLSGGVRRIDPDSEDQA</sequence>
<dbReference type="GO" id="GO:0003677">
    <property type="term" value="F:DNA binding"/>
    <property type="evidence" value="ECO:0007669"/>
    <property type="project" value="UniProtKB-KW"/>
</dbReference>
<dbReference type="Proteomes" id="UP000198949">
    <property type="component" value="Unassembled WGS sequence"/>
</dbReference>